<dbReference type="SMART" id="SM00408">
    <property type="entry name" value="IGc2"/>
    <property type="match status" value="1"/>
</dbReference>
<reference evidence="14" key="2">
    <citation type="journal article" date="2014" name="Nat. Commun.">
        <title>The cavefish genome reveals candidate genes for eye loss.</title>
        <authorList>
            <person name="McGaugh S.E."/>
            <person name="Gross J.B."/>
            <person name="Aken B."/>
            <person name="Blin M."/>
            <person name="Borowsky R."/>
            <person name="Chalopin D."/>
            <person name="Hinaux H."/>
            <person name="Jeffery W.R."/>
            <person name="Keene A."/>
            <person name="Ma L."/>
            <person name="Minx P."/>
            <person name="Murphy D."/>
            <person name="O'Quin K.E."/>
            <person name="Retaux S."/>
            <person name="Rohner N."/>
            <person name="Searle S.M."/>
            <person name="Stahl B.A."/>
            <person name="Tabin C."/>
            <person name="Volff J.N."/>
            <person name="Yoshizawa M."/>
            <person name="Warren W.C."/>
        </authorList>
    </citation>
    <scope>NUCLEOTIDE SEQUENCE [LARGE SCALE GENOMIC DNA]</scope>
    <source>
        <strain evidence="14">female</strain>
    </source>
</reference>
<reference evidence="14" key="1">
    <citation type="submission" date="2013-03" db="EMBL/GenBank/DDBJ databases">
        <authorList>
            <person name="Jeffery W."/>
            <person name="Warren W."/>
            <person name="Wilson R.K."/>
        </authorList>
    </citation>
    <scope>NUCLEOTIDE SEQUENCE</scope>
    <source>
        <strain evidence="14">female</strain>
    </source>
</reference>
<evidence type="ECO:0000256" key="8">
    <source>
        <dbReference type="ARBA" id="ARBA00023170"/>
    </source>
</evidence>
<dbReference type="InterPro" id="IPR036179">
    <property type="entry name" value="Ig-like_dom_sf"/>
</dbReference>
<feature type="chain" id="PRO_5017355287" description="Ig-like domain-containing protein" evidence="11">
    <location>
        <begin position="19"/>
        <end position="156"/>
    </location>
</feature>
<feature type="domain" description="Ig-like" evidence="12">
    <location>
        <begin position="24"/>
        <end position="109"/>
    </location>
</feature>
<dbReference type="PROSITE" id="PS50835">
    <property type="entry name" value="IG_LIKE"/>
    <property type="match status" value="1"/>
</dbReference>
<comment type="subcellular location">
    <subcellularLocation>
        <location evidence="1">Membrane</location>
        <topology evidence="1">Single-pass membrane protein</topology>
    </subcellularLocation>
</comment>
<evidence type="ECO:0000256" key="5">
    <source>
        <dbReference type="ARBA" id="ARBA00022989"/>
    </source>
</evidence>
<keyword evidence="2" id="KW-0812">Transmembrane</keyword>
<dbReference type="InterPro" id="IPR003599">
    <property type="entry name" value="Ig_sub"/>
</dbReference>
<dbReference type="SMART" id="SM00409">
    <property type="entry name" value="IG"/>
    <property type="match status" value="1"/>
</dbReference>
<dbReference type="GO" id="GO:0030424">
    <property type="term" value="C:axon"/>
    <property type="evidence" value="ECO:0007669"/>
    <property type="project" value="TreeGrafter"/>
</dbReference>
<keyword evidence="6" id="KW-0472">Membrane</keyword>
<dbReference type="GO" id="GO:0007156">
    <property type="term" value="P:homophilic cell adhesion via plasma membrane adhesion molecules"/>
    <property type="evidence" value="ECO:0007669"/>
    <property type="project" value="TreeGrafter"/>
</dbReference>
<evidence type="ECO:0000256" key="6">
    <source>
        <dbReference type="ARBA" id="ARBA00023136"/>
    </source>
</evidence>
<evidence type="ECO:0000259" key="12">
    <source>
        <dbReference type="PROSITE" id="PS50835"/>
    </source>
</evidence>
<reference evidence="13" key="4">
    <citation type="submission" date="2025-09" db="UniProtKB">
        <authorList>
            <consortium name="Ensembl"/>
        </authorList>
    </citation>
    <scope>IDENTIFICATION</scope>
</reference>
<dbReference type="InterPro" id="IPR007110">
    <property type="entry name" value="Ig-like_dom"/>
</dbReference>
<proteinExistence type="predicted"/>
<evidence type="ECO:0000256" key="9">
    <source>
        <dbReference type="ARBA" id="ARBA00023180"/>
    </source>
</evidence>
<keyword evidence="5" id="KW-1133">Transmembrane helix</keyword>
<dbReference type="Pfam" id="PF07679">
    <property type="entry name" value="I-set"/>
    <property type="match status" value="1"/>
</dbReference>
<protein>
    <recommendedName>
        <fullName evidence="12">Ig-like domain-containing protein</fullName>
    </recommendedName>
</protein>
<dbReference type="InterPro" id="IPR013783">
    <property type="entry name" value="Ig-like_fold"/>
</dbReference>
<dbReference type="SUPFAM" id="SSF48726">
    <property type="entry name" value="Immunoglobulin"/>
    <property type="match status" value="1"/>
</dbReference>
<evidence type="ECO:0000256" key="2">
    <source>
        <dbReference type="ARBA" id="ARBA00022692"/>
    </source>
</evidence>
<evidence type="ECO:0000313" key="14">
    <source>
        <dbReference type="Proteomes" id="UP000018467"/>
    </source>
</evidence>
<evidence type="ECO:0000256" key="11">
    <source>
        <dbReference type="SAM" id="SignalP"/>
    </source>
</evidence>
<keyword evidence="4" id="KW-0677">Repeat</keyword>
<dbReference type="PANTHER" id="PTHR10075">
    <property type="entry name" value="BASIGIN RELATED"/>
    <property type="match status" value="1"/>
</dbReference>
<keyword evidence="9" id="KW-0325">Glycoprotein</keyword>
<keyword evidence="8" id="KW-0675">Receptor</keyword>
<keyword evidence="14" id="KW-1185">Reference proteome</keyword>
<evidence type="ECO:0000313" key="13">
    <source>
        <dbReference type="Ensembl" id="ENSAMXP00000039522.1"/>
    </source>
</evidence>
<dbReference type="GO" id="GO:0098632">
    <property type="term" value="F:cell-cell adhesion mediator activity"/>
    <property type="evidence" value="ECO:0007669"/>
    <property type="project" value="TreeGrafter"/>
</dbReference>
<sequence>KRTSIILFFLSYARFTLHDFKTGPRVMKVQVEHSVDLPCVAQGVPEPSVIIKWFRNGQELTGNEPGMSILEDGTLLILASVSPLDNGEYTCTAVNDAGSTEKKYQLKVNGKFKEIFSHIKTSIAHFLYDSIHVLPPLFPQCPLMYEIKACQPMSQW</sequence>
<dbReference type="PANTHER" id="PTHR10075:SF100">
    <property type="entry name" value="FASCICLIN-2"/>
    <property type="match status" value="1"/>
</dbReference>
<dbReference type="Ensembl" id="ENSAMXT00000033947.1">
    <property type="protein sequence ID" value="ENSAMXP00000039522.1"/>
    <property type="gene ID" value="ENSAMXG00000040871.1"/>
</dbReference>
<keyword evidence="3 11" id="KW-0732">Signal</keyword>
<dbReference type="GO" id="GO:0070593">
    <property type="term" value="P:dendrite self-avoidance"/>
    <property type="evidence" value="ECO:0007669"/>
    <property type="project" value="TreeGrafter"/>
</dbReference>
<evidence type="ECO:0000256" key="1">
    <source>
        <dbReference type="ARBA" id="ARBA00004167"/>
    </source>
</evidence>
<accession>A0A3B1JB17</accession>
<dbReference type="GO" id="GO:0007411">
    <property type="term" value="P:axon guidance"/>
    <property type="evidence" value="ECO:0007669"/>
    <property type="project" value="TreeGrafter"/>
</dbReference>
<dbReference type="Bgee" id="ENSAMXG00000040871">
    <property type="expression patterns" value="Expressed in camera-type eye and 8 other cell types or tissues"/>
</dbReference>
<keyword evidence="7" id="KW-1015">Disulfide bond</keyword>
<dbReference type="Gene3D" id="2.60.40.10">
    <property type="entry name" value="Immunoglobulins"/>
    <property type="match status" value="1"/>
</dbReference>
<organism evidence="13 14">
    <name type="scientific">Astyanax mexicanus</name>
    <name type="common">Blind cave fish</name>
    <name type="synonym">Astyanax fasciatus mexicanus</name>
    <dbReference type="NCBI Taxonomy" id="7994"/>
    <lineage>
        <taxon>Eukaryota</taxon>
        <taxon>Metazoa</taxon>
        <taxon>Chordata</taxon>
        <taxon>Craniata</taxon>
        <taxon>Vertebrata</taxon>
        <taxon>Euteleostomi</taxon>
        <taxon>Actinopterygii</taxon>
        <taxon>Neopterygii</taxon>
        <taxon>Teleostei</taxon>
        <taxon>Ostariophysi</taxon>
        <taxon>Characiformes</taxon>
        <taxon>Characoidei</taxon>
        <taxon>Acestrorhamphidae</taxon>
        <taxon>Acestrorhamphinae</taxon>
        <taxon>Astyanax</taxon>
    </lineage>
</organism>
<dbReference type="AlphaFoldDB" id="A0A3B1JB17"/>
<reference evidence="13" key="3">
    <citation type="submission" date="2025-08" db="UniProtKB">
        <authorList>
            <consortium name="Ensembl"/>
        </authorList>
    </citation>
    <scope>IDENTIFICATION</scope>
</reference>
<dbReference type="InterPro" id="IPR003598">
    <property type="entry name" value="Ig_sub2"/>
</dbReference>
<evidence type="ECO:0000256" key="10">
    <source>
        <dbReference type="ARBA" id="ARBA00023319"/>
    </source>
</evidence>
<evidence type="ECO:0000256" key="4">
    <source>
        <dbReference type="ARBA" id="ARBA00022737"/>
    </source>
</evidence>
<dbReference type="FunFam" id="2.60.40.10:FF:000016">
    <property type="entry name" value="Fibroblast growth factor receptor"/>
    <property type="match status" value="1"/>
</dbReference>
<dbReference type="Proteomes" id="UP000018467">
    <property type="component" value="Unassembled WGS sequence"/>
</dbReference>
<name>A0A3B1JB17_ASTMX</name>
<keyword evidence="10" id="KW-0393">Immunoglobulin domain</keyword>
<dbReference type="InterPro" id="IPR013098">
    <property type="entry name" value="Ig_I-set"/>
</dbReference>
<dbReference type="GeneTree" id="ENSGT00940000162328"/>
<feature type="signal peptide" evidence="11">
    <location>
        <begin position="1"/>
        <end position="18"/>
    </location>
</feature>
<evidence type="ECO:0000256" key="3">
    <source>
        <dbReference type="ARBA" id="ARBA00022729"/>
    </source>
</evidence>
<evidence type="ECO:0000256" key="7">
    <source>
        <dbReference type="ARBA" id="ARBA00023157"/>
    </source>
</evidence>
<dbReference type="GO" id="GO:0005886">
    <property type="term" value="C:plasma membrane"/>
    <property type="evidence" value="ECO:0007669"/>
    <property type="project" value="TreeGrafter"/>
</dbReference>